<dbReference type="PROSITE" id="PS00107">
    <property type="entry name" value="PROTEIN_KINASE_ATP"/>
    <property type="match status" value="1"/>
</dbReference>
<feature type="region of interest" description="Disordered" evidence="18">
    <location>
        <begin position="1066"/>
        <end position="1118"/>
    </location>
</feature>
<feature type="compositionally biased region" description="Polar residues" evidence="18">
    <location>
        <begin position="134"/>
        <end position="157"/>
    </location>
</feature>
<dbReference type="FunFam" id="1.10.510.10:FF:000029">
    <property type="entry name" value="Homeodomain-interacting protein kinase 2 isoform 1"/>
    <property type="match status" value="1"/>
</dbReference>
<dbReference type="GO" id="GO:0005737">
    <property type="term" value="C:cytoplasm"/>
    <property type="evidence" value="ECO:0007669"/>
    <property type="project" value="UniProtKB-ARBA"/>
</dbReference>
<dbReference type="Pfam" id="PF00069">
    <property type="entry name" value="Pkinase"/>
    <property type="match status" value="1"/>
</dbReference>
<feature type="region of interest" description="Disordered" evidence="18">
    <location>
        <begin position="1132"/>
        <end position="1176"/>
    </location>
</feature>
<keyword evidence="12" id="KW-0804">Transcription</keyword>
<sequence>MFIQSQQLVTGSNNSGIAPSSINNTTTGTFLGAPKKRRALDYYNSSVASDLSFVDNSGFGTVVSGNGSTETVTQQGIAEGIQDSPNGKPFVRASTIKLLDTYQRCGQKRKTWSAGGNAASGEGSVPLSSDDVSDQTTAVCGSGTTTAAQNGTKTQSSAAQPAAQGAQQGGTAAPPAAAAQANPQPQGKKKCSGSGADGDYQLVQHEVLYSMTNQYEVLEFLGRGTFGQVVKCWKKGTNEIVAIKILKNHPSYARQGQIEVSILSRLSQENADEFNFVRAYECFQHKTHTCLVFEMLEQNLYDFLKQNKFSPLPLKYIRPILQQVLTALLKLKQLGLIHADLKPENIMLVDPVRQPYRVKVIDFGSASHVSKAVCNTYLQSRYYRAPEIILGLPFCEAIDMWSLGCVVAELFLGWPLYPGSSEYDQIRYISQTQGLPTEHMLNNASKTTKFFYRDMDSTYPFWRLKTPEEHEAETAIKSKEARKYIFNCLDDIGQVNVPTDLEGGQLLAEKVDRKEFIDLLKRMLTMDQVERRTTPGEALNHPFVRLAHLIDYAHCNNVKASVQMMEVCRRNDYSTSSTAAHHQPAQQAPSLVANFVPSSNGNVTFTINNQLTNQVQRLVRDRSGYDNLYQIYNGRTVGRQYATSARADPFQHQLVSSILCPAGYQGMGGSPAKHVTVVQQPPLQIQPPILSQPGQQQYVPVSVVEPSGRQMLLTNAVQTSWPTSRQQMAIVPSWQQLPPQHAAIQQPLLSEAEWGRPLLVADSTAILQDQRPVFPVDVATEVYNPAIVDHSGSWGSSKRSSRNHHSQQTAPHHSHHHLMVPTHHRSHHDKKEQTQLSPVKKRVKEGTPPSEQYSSSRRNHSSSNSAWSHPSHHQVTSQDHHTQTYNNHHHHNGHHHGGKNQHTITINDTPSPAVSVITISDSEDEGLPGKRLVRKVQTNNVGTQQSQTHHTSQQHVPSRKNVISCVNVQDSDNEDRSSSKHNHHHHHQQHQHQQAQPQPSSYNSQPVIKNEPSSCSSSSSSNTGAYTTQKKRLLAKAQSECMLNVATKQEPGVNEYYSQCSSACKEQQPSSSQNYSHYSGSNMGHEQPNYPSSNAEKRVSWAPPVAHNTSSSHSRRHSAVPVVNLREYAPQAPHGDYVQPPAAHSSGRDQHLLAPPGKGWGPPQAIPQGYRHSSAHLSPQPLAAAPRLSPQHPLAAGQPLYHHQTELYRRPVYVTTAQPAYLPATHQVAPGGNLPSHNHSSTFTQWPANHFSLATSSTQNVTQSTLNISPYSSHLLNSYGSVSANNSVRNPEPSPLHALLDQVLNDGSFGQSSMPMSYYEYDTPIDYSNNFYTGLRRELDSSIDDGLPAKKRKLNFNWLVN</sequence>
<evidence type="ECO:0000256" key="2">
    <source>
        <dbReference type="ARBA" id="ARBA00012513"/>
    </source>
</evidence>
<evidence type="ECO:0000256" key="4">
    <source>
        <dbReference type="ARBA" id="ARBA00022527"/>
    </source>
</evidence>
<evidence type="ECO:0000256" key="11">
    <source>
        <dbReference type="ARBA" id="ARBA00023015"/>
    </source>
</evidence>
<keyword evidence="10" id="KW-0832">Ubl conjugation</keyword>
<dbReference type="Gene3D" id="3.30.200.20">
    <property type="entry name" value="Phosphorylase Kinase, domain 1"/>
    <property type="match status" value="1"/>
</dbReference>
<gene>
    <name evidence="20" type="ORF">CEUTPL_LOCUS3173</name>
</gene>
<keyword evidence="13" id="KW-0539">Nucleus</keyword>
<comment type="catalytic activity">
    <reaction evidence="15">
        <text>L-seryl-[protein] + ATP = O-phospho-L-seryl-[protein] + ADP + H(+)</text>
        <dbReference type="Rhea" id="RHEA:17989"/>
        <dbReference type="Rhea" id="RHEA-COMP:9863"/>
        <dbReference type="Rhea" id="RHEA-COMP:11604"/>
        <dbReference type="ChEBI" id="CHEBI:15378"/>
        <dbReference type="ChEBI" id="CHEBI:29999"/>
        <dbReference type="ChEBI" id="CHEBI:30616"/>
        <dbReference type="ChEBI" id="CHEBI:83421"/>
        <dbReference type="ChEBI" id="CHEBI:456216"/>
        <dbReference type="EC" id="2.7.11.1"/>
    </reaction>
</comment>
<comment type="subcellular location">
    <subcellularLocation>
        <location evidence="1">Nucleus</location>
    </subcellularLocation>
</comment>
<accession>A0A9N9ML50</accession>
<protein>
    <recommendedName>
        <fullName evidence="2">non-specific serine/threonine protein kinase</fullName>
        <ecNumber evidence="2">2.7.11.1</ecNumber>
    </recommendedName>
</protein>
<dbReference type="GO" id="GO:0004674">
    <property type="term" value="F:protein serine/threonine kinase activity"/>
    <property type="evidence" value="ECO:0007669"/>
    <property type="project" value="UniProtKB-KW"/>
</dbReference>
<evidence type="ECO:0000256" key="7">
    <source>
        <dbReference type="ARBA" id="ARBA00022741"/>
    </source>
</evidence>
<dbReference type="GO" id="GO:0005654">
    <property type="term" value="C:nucleoplasm"/>
    <property type="evidence" value="ECO:0007669"/>
    <property type="project" value="UniProtKB-ARBA"/>
</dbReference>
<feature type="compositionally biased region" description="Low complexity" evidence="18">
    <location>
        <begin position="158"/>
        <end position="186"/>
    </location>
</feature>
<evidence type="ECO:0000256" key="13">
    <source>
        <dbReference type="ARBA" id="ARBA00023242"/>
    </source>
</evidence>
<dbReference type="FunFam" id="3.30.200.20:FF:000022">
    <property type="entry name" value="Homeodomain-interacting protein kinase 2 isoform 1"/>
    <property type="match status" value="1"/>
</dbReference>
<name>A0A9N9ML50_9CUCU</name>
<keyword evidence="3" id="KW-1017">Isopeptide bond</keyword>
<comment type="catalytic activity">
    <reaction evidence="14">
        <text>L-threonyl-[protein] + ATP = O-phospho-L-threonyl-[protein] + ADP + H(+)</text>
        <dbReference type="Rhea" id="RHEA:46608"/>
        <dbReference type="Rhea" id="RHEA-COMP:11060"/>
        <dbReference type="Rhea" id="RHEA-COMP:11605"/>
        <dbReference type="ChEBI" id="CHEBI:15378"/>
        <dbReference type="ChEBI" id="CHEBI:30013"/>
        <dbReference type="ChEBI" id="CHEBI:30616"/>
        <dbReference type="ChEBI" id="CHEBI:61977"/>
        <dbReference type="ChEBI" id="CHEBI:456216"/>
        <dbReference type="EC" id="2.7.11.1"/>
    </reaction>
</comment>
<feature type="compositionally biased region" description="Low complexity" evidence="18">
    <location>
        <begin position="1067"/>
        <end position="1082"/>
    </location>
</feature>
<feature type="region of interest" description="Disordered" evidence="18">
    <location>
        <begin position="792"/>
        <end position="909"/>
    </location>
</feature>
<dbReference type="PANTHER" id="PTHR24058">
    <property type="entry name" value="DUAL SPECIFICITY PROTEIN KINASE"/>
    <property type="match status" value="1"/>
</dbReference>
<dbReference type="CDD" id="cd14211">
    <property type="entry name" value="STKc_HIPK"/>
    <property type="match status" value="1"/>
</dbReference>
<dbReference type="SUPFAM" id="SSF56112">
    <property type="entry name" value="Protein kinase-like (PK-like)"/>
    <property type="match status" value="1"/>
</dbReference>
<proteinExistence type="inferred from homology"/>
<dbReference type="OrthoDB" id="10030361at2759"/>
<evidence type="ECO:0000256" key="16">
    <source>
        <dbReference type="ARBA" id="ARBA00061380"/>
    </source>
</evidence>
<dbReference type="Proteomes" id="UP001152799">
    <property type="component" value="Chromosome 11"/>
</dbReference>
<dbReference type="GO" id="GO:0004713">
    <property type="term" value="F:protein tyrosine kinase activity"/>
    <property type="evidence" value="ECO:0007669"/>
    <property type="project" value="TreeGrafter"/>
</dbReference>
<keyword evidence="8" id="KW-0418">Kinase</keyword>
<evidence type="ECO:0000256" key="10">
    <source>
        <dbReference type="ARBA" id="ARBA00022843"/>
    </source>
</evidence>
<feature type="region of interest" description="Disordered" evidence="18">
    <location>
        <begin position="109"/>
        <end position="195"/>
    </location>
</feature>
<feature type="compositionally biased region" description="Basic residues" evidence="18">
    <location>
        <begin position="887"/>
        <end position="899"/>
    </location>
</feature>
<dbReference type="InterPro" id="IPR000719">
    <property type="entry name" value="Prot_kinase_dom"/>
</dbReference>
<dbReference type="InterPro" id="IPR050494">
    <property type="entry name" value="Ser_Thr_dual-spec_kinase"/>
</dbReference>
<keyword evidence="11" id="KW-0805">Transcription regulation</keyword>
<dbReference type="GO" id="GO:0005524">
    <property type="term" value="F:ATP binding"/>
    <property type="evidence" value="ECO:0007669"/>
    <property type="project" value="UniProtKB-UniRule"/>
</dbReference>
<dbReference type="PROSITE" id="PS00108">
    <property type="entry name" value="PROTEIN_KINASE_ST"/>
    <property type="match status" value="1"/>
</dbReference>
<evidence type="ECO:0000256" key="9">
    <source>
        <dbReference type="ARBA" id="ARBA00022840"/>
    </source>
</evidence>
<dbReference type="EMBL" id="OU892287">
    <property type="protein sequence ID" value="CAG9762494.1"/>
    <property type="molecule type" value="Genomic_DNA"/>
</dbReference>
<evidence type="ECO:0000313" key="20">
    <source>
        <dbReference type="EMBL" id="CAG9762494.1"/>
    </source>
</evidence>
<keyword evidence="5" id="KW-0597">Phosphoprotein</keyword>
<keyword evidence="7 17" id="KW-0547">Nucleotide-binding</keyword>
<evidence type="ECO:0000256" key="17">
    <source>
        <dbReference type="PROSITE-ProRule" id="PRU10141"/>
    </source>
</evidence>
<dbReference type="InterPro" id="IPR008271">
    <property type="entry name" value="Ser/Thr_kinase_AS"/>
</dbReference>
<evidence type="ECO:0000256" key="6">
    <source>
        <dbReference type="ARBA" id="ARBA00022679"/>
    </source>
</evidence>
<feature type="domain" description="Protein kinase" evidence="19">
    <location>
        <begin position="215"/>
        <end position="544"/>
    </location>
</feature>
<dbReference type="InterPro" id="IPR011009">
    <property type="entry name" value="Kinase-like_dom_sf"/>
</dbReference>
<dbReference type="SMART" id="SM00220">
    <property type="entry name" value="S_TKc"/>
    <property type="match status" value="1"/>
</dbReference>
<evidence type="ECO:0000256" key="8">
    <source>
        <dbReference type="ARBA" id="ARBA00022777"/>
    </source>
</evidence>
<dbReference type="EC" id="2.7.11.1" evidence="2"/>
<evidence type="ECO:0000256" key="18">
    <source>
        <dbReference type="SAM" id="MobiDB-lite"/>
    </source>
</evidence>
<reference evidence="20" key="1">
    <citation type="submission" date="2022-01" db="EMBL/GenBank/DDBJ databases">
        <authorList>
            <person name="King R."/>
        </authorList>
    </citation>
    <scope>NUCLEOTIDE SEQUENCE</scope>
</reference>
<feature type="compositionally biased region" description="Basic residues" evidence="18">
    <location>
        <begin position="812"/>
        <end position="828"/>
    </location>
</feature>
<evidence type="ECO:0000313" key="21">
    <source>
        <dbReference type="Proteomes" id="UP001152799"/>
    </source>
</evidence>
<dbReference type="InterPro" id="IPR017441">
    <property type="entry name" value="Protein_kinase_ATP_BS"/>
</dbReference>
<feature type="compositionally biased region" description="Basic residues" evidence="18">
    <location>
        <begin position="979"/>
        <end position="990"/>
    </location>
</feature>
<feature type="binding site" evidence="17">
    <location>
        <position position="244"/>
    </location>
    <ligand>
        <name>ATP</name>
        <dbReference type="ChEBI" id="CHEBI:30616"/>
    </ligand>
</feature>
<evidence type="ECO:0000256" key="5">
    <source>
        <dbReference type="ARBA" id="ARBA00022553"/>
    </source>
</evidence>
<evidence type="ECO:0000256" key="14">
    <source>
        <dbReference type="ARBA" id="ARBA00047899"/>
    </source>
</evidence>
<evidence type="ECO:0000259" key="19">
    <source>
        <dbReference type="SMART" id="SM00220"/>
    </source>
</evidence>
<dbReference type="Gene3D" id="1.10.510.10">
    <property type="entry name" value="Transferase(Phosphotransferase) domain 1"/>
    <property type="match status" value="1"/>
</dbReference>
<feature type="compositionally biased region" description="Low complexity" evidence="18">
    <location>
        <begin position="943"/>
        <end position="955"/>
    </location>
</feature>
<feature type="region of interest" description="Disordered" evidence="18">
    <location>
        <begin position="940"/>
        <end position="1027"/>
    </location>
</feature>
<evidence type="ECO:0000256" key="15">
    <source>
        <dbReference type="ARBA" id="ARBA00048679"/>
    </source>
</evidence>
<comment type="similarity">
    <text evidence="16">Belongs to the protein kinase superfamily. CMGC Ser/Thr protein kinase family. HIPK subfamily.</text>
</comment>
<evidence type="ECO:0000256" key="3">
    <source>
        <dbReference type="ARBA" id="ARBA00022499"/>
    </source>
</evidence>
<evidence type="ECO:0000256" key="12">
    <source>
        <dbReference type="ARBA" id="ARBA00023163"/>
    </source>
</evidence>
<keyword evidence="21" id="KW-1185">Reference proteome</keyword>
<evidence type="ECO:0000256" key="1">
    <source>
        <dbReference type="ARBA" id="ARBA00004123"/>
    </source>
</evidence>
<keyword evidence="4" id="KW-0723">Serine/threonine-protein kinase</keyword>
<feature type="compositionally biased region" description="Low complexity" evidence="18">
    <location>
        <begin position="113"/>
        <end position="124"/>
    </location>
</feature>
<keyword evidence="9 17" id="KW-0067">ATP-binding</keyword>
<keyword evidence="6" id="KW-0808">Transferase</keyword>
<organism evidence="20 21">
    <name type="scientific">Ceutorhynchus assimilis</name>
    <name type="common">cabbage seed weevil</name>
    <dbReference type="NCBI Taxonomy" id="467358"/>
    <lineage>
        <taxon>Eukaryota</taxon>
        <taxon>Metazoa</taxon>
        <taxon>Ecdysozoa</taxon>
        <taxon>Arthropoda</taxon>
        <taxon>Hexapoda</taxon>
        <taxon>Insecta</taxon>
        <taxon>Pterygota</taxon>
        <taxon>Neoptera</taxon>
        <taxon>Endopterygota</taxon>
        <taxon>Coleoptera</taxon>
        <taxon>Polyphaga</taxon>
        <taxon>Cucujiformia</taxon>
        <taxon>Curculionidae</taxon>
        <taxon>Ceutorhynchinae</taxon>
        <taxon>Ceutorhynchus</taxon>
    </lineage>
</organism>
<dbReference type="PANTHER" id="PTHR24058:SF17">
    <property type="entry name" value="HOMEODOMAIN INTERACTING PROTEIN KINASE, ISOFORM D"/>
    <property type="match status" value="1"/>
</dbReference>